<evidence type="ECO:0000313" key="4">
    <source>
        <dbReference type="EMBL" id="BCI63895.1"/>
    </source>
</evidence>
<feature type="chain" id="PRO_5028847301" evidence="1">
    <location>
        <begin position="21"/>
        <end position="771"/>
    </location>
</feature>
<protein>
    <submittedName>
        <fullName evidence="4">X-Pro dipeptidyl-peptidase</fullName>
    </submittedName>
</protein>
<evidence type="ECO:0000259" key="3">
    <source>
        <dbReference type="Pfam" id="PF00930"/>
    </source>
</evidence>
<keyword evidence="5" id="KW-1185">Reference proteome</keyword>
<name>A0A7G1HVW5_9BACT</name>
<dbReference type="RefSeq" id="WP_200754822.1">
    <property type="nucleotide sequence ID" value="NZ_AP023322.1"/>
</dbReference>
<feature type="domain" description="Peptidase S9 prolyl oligopeptidase catalytic" evidence="2">
    <location>
        <begin position="552"/>
        <end position="753"/>
    </location>
</feature>
<dbReference type="EMBL" id="AP023322">
    <property type="protein sequence ID" value="BCI63895.1"/>
    <property type="molecule type" value="Genomic_DNA"/>
</dbReference>
<dbReference type="Pfam" id="PF00326">
    <property type="entry name" value="Peptidase_S9"/>
    <property type="match status" value="1"/>
</dbReference>
<dbReference type="SUPFAM" id="SSF82171">
    <property type="entry name" value="DPP6 N-terminal domain-like"/>
    <property type="match status" value="1"/>
</dbReference>
<organism evidence="4 5">
    <name type="scientific">Coprobacter secundus subsp. similis</name>
    <dbReference type="NCBI Taxonomy" id="2751153"/>
    <lineage>
        <taxon>Bacteria</taxon>
        <taxon>Pseudomonadati</taxon>
        <taxon>Bacteroidota</taxon>
        <taxon>Bacteroidia</taxon>
        <taxon>Bacteroidales</taxon>
        <taxon>Barnesiellaceae</taxon>
        <taxon>Coprobacter</taxon>
    </lineage>
</organism>
<dbReference type="PANTHER" id="PTHR11731">
    <property type="entry name" value="PROTEASE FAMILY S9B,C DIPEPTIDYL-PEPTIDASE IV-RELATED"/>
    <property type="match status" value="1"/>
</dbReference>
<dbReference type="InterPro" id="IPR002469">
    <property type="entry name" value="Peptidase_S9B_N"/>
</dbReference>
<dbReference type="PANTHER" id="PTHR11731:SF193">
    <property type="entry name" value="DIPEPTIDYL PEPTIDASE 9"/>
    <property type="match status" value="1"/>
</dbReference>
<sequence>MKKYFVFLLLCLASIYGTYAQKIKPNFKLADKWSNLRAMNLGDNSLSCLPTFINNTDKFWYSFTTDEGTKYYLVDPKKKKLSLLFDPQTVAMQLNEESREIFNDKKLNISHIKFNKKGDSFTFEHENNKYRYNLKTQQINKIDTVKPWKGIESWKQFSPDSTYIVFSKGDNLFMIKNKEKGGDGKEIQLTFDGEKNFTYAYEPVEDDTIPTTSIAKWFKNSKKIFALRDDNRELKDFWVINSLERPRPKLITYKYDMAGDSESFYTHLDVIDVETRKITHIKLEKWHDQYVEVLYPSEDGKRIYFKRTNRKFDTVEICVGDTETGKVKTLIQEIDKPYIDFKMANVTFLNDGKDILFRSERTGWGHFYLYDGEGNFKHAVTSGPWVAGPINKIDTLKRTVYFFGLGREKNVDPYYYMLYKVNIDHPESLELLTPGNAHHASSFVSKSGNYIIDNYQRVDLAPCPVVRNKHGKIIMELPKPDLKRVYAAGWKAPERFSVKSADGVTDLYGVMWKPFDFDSTKCYPIISYVYPGPQFEFVPTQFSLIHDRNTRLAQLGFIVISVGHRGGTPMRGKAYHTYSSGRLRDYPLADDKYAIEQLAQRYSFINGKKVGIYGHSGGGFMATAAICTYPDFYSAAVSAAGNHDNTIYNKWFVEVHNGVTEIPDTISGKSSWEVNVGTNMQLAKNYKGGLLLVTGDIDNNVNPAHTFRMANALIKEGKNFDMMVLPGSKHGFTTADDVFYEHKLWFHFIRHLMDDNSADWFSGIKDYRNQK</sequence>
<dbReference type="GO" id="GO:0008239">
    <property type="term" value="F:dipeptidyl-peptidase activity"/>
    <property type="evidence" value="ECO:0007669"/>
    <property type="project" value="TreeGrafter"/>
</dbReference>
<dbReference type="InterPro" id="IPR001375">
    <property type="entry name" value="Peptidase_S9_cat"/>
</dbReference>
<dbReference type="GO" id="GO:0006508">
    <property type="term" value="P:proteolysis"/>
    <property type="evidence" value="ECO:0007669"/>
    <property type="project" value="InterPro"/>
</dbReference>
<feature type="domain" description="Dipeptidylpeptidase IV N-terminal" evidence="3">
    <location>
        <begin position="125"/>
        <end position="461"/>
    </location>
</feature>
<dbReference type="InterPro" id="IPR050278">
    <property type="entry name" value="Serine_Prot_S9B/DPPIV"/>
</dbReference>
<dbReference type="AlphaFoldDB" id="A0A7G1HVW5"/>
<evidence type="ECO:0000313" key="5">
    <source>
        <dbReference type="Proteomes" id="UP000594042"/>
    </source>
</evidence>
<proteinExistence type="predicted"/>
<dbReference type="Gene3D" id="2.140.10.30">
    <property type="entry name" value="Dipeptidylpeptidase IV, N-terminal domain"/>
    <property type="match status" value="1"/>
</dbReference>
<dbReference type="SUPFAM" id="SSF53474">
    <property type="entry name" value="alpha/beta-Hydrolases"/>
    <property type="match status" value="1"/>
</dbReference>
<dbReference type="Pfam" id="PF00930">
    <property type="entry name" value="DPPIV_N"/>
    <property type="match status" value="1"/>
</dbReference>
<dbReference type="Proteomes" id="UP000594042">
    <property type="component" value="Chromosome"/>
</dbReference>
<dbReference type="Gene3D" id="3.40.50.1820">
    <property type="entry name" value="alpha/beta hydrolase"/>
    <property type="match status" value="1"/>
</dbReference>
<gene>
    <name evidence="4" type="ORF">Cop2CBH44_22480</name>
</gene>
<accession>A0A7G1HVW5</accession>
<reference evidence="5" key="1">
    <citation type="submission" date="2020-07" db="EMBL/GenBank/DDBJ databases">
        <title>Complete genome sequencing of Coprobacter sp. strain 2CBH44.</title>
        <authorList>
            <person name="Sakamoto M."/>
            <person name="Murakami T."/>
            <person name="Mori H."/>
        </authorList>
    </citation>
    <scope>NUCLEOTIDE SEQUENCE [LARGE SCALE GENOMIC DNA]</scope>
    <source>
        <strain evidence="5">2CBH44</strain>
    </source>
</reference>
<dbReference type="KEGG" id="copr:Cop2CBH44_22480"/>
<evidence type="ECO:0000259" key="2">
    <source>
        <dbReference type="Pfam" id="PF00326"/>
    </source>
</evidence>
<evidence type="ECO:0000256" key="1">
    <source>
        <dbReference type="SAM" id="SignalP"/>
    </source>
</evidence>
<dbReference type="GO" id="GO:0008236">
    <property type="term" value="F:serine-type peptidase activity"/>
    <property type="evidence" value="ECO:0007669"/>
    <property type="project" value="InterPro"/>
</dbReference>
<keyword evidence="1" id="KW-0732">Signal</keyword>
<feature type="signal peptide" evidence="1">
    <location>
        <begin position="1"/>
        <end position="20"/>
    </location>
</feature>
<dbReference type="InterPro" id="IPR029058">
    <property type="entry name" value="AB_hydrolase_fold"/>
</dbReference>